<dbReference type="Pfam" id="PF00884">
    <property type="entry name" value="Sulfatase"/>
    <property type="match status" value="1"/>
</dbReference>
<feature type="transmembrane region" description="Helical" evidence="7">
    <location>
        <begin position="38"/>
        <end position="62"/>
    </location>
</feature>
<dbReference type="PANTHER" id="PTHR30443:SF2">
    <property type="entry name" value="PHOSPHOETHANOLAMINE TRANSFERASE EPTC"/>
    <property type="match status" value="1"/>
</dbReference>
<dbReference type="RefSeq" id="WP_010681962.1">
    <property type="nucleotide sequence ID" value="NZ_CP043538.1"/>
</dbReference>
<dbReference type="SUPFAM" id="SSF53649">
    <property type="entry name" value="Alkaline phosphatase-like"/>
    <property type="match status" value="1"/>
</dbReference>
<organism evidence="9 10">
    <name type="scientific">Methylobacterium mesophilicum SR1.6/6</name>
    <dbReference type="NCBI Taxonomy" id="908290"/>
    <lineage>
        <taxon>Bacteria</taxon>
        <taxon>Pseudomonadati</taxon>
        <taxon>Pseudomonadota</taxon>
        <taxon>Alphaproteobacteria</taxon>
        <taxon>Hyphomicrobiales</taxon>
        <taxon>Methylobacteriaceae</taxon>
        <taxon>Methylobacterium</taxon>
    </lineage>
</organism>
<accession>A0A6B9FUR4</accession>
<feature type="transmembrane region" description="Helical" evidence="7">
    <location>
        <begin position="130"/>
        <end position="147"/>
    </location>
</feature>
<evidence type="ECO:0000256" key="6">
    <source>
        <dbReference type="ARBA" id="ARBA00023136"/>
    </source>
</evidence>
<evidence type="ECO:0000256" key="4">
    <source>
        <dbReference type="ARBA" id="ARBA00022692"/>
    </source>
</evidence>
<proteinExistence type="predicted"/>
<evidence type="ECO:0000256" key="3">
    <source>
        <dbReference type="ARBA" id="ARBA00022679"/>
    </source>
</evidence>
<evidence type="ECO:0000313" key="10">
    <source>
        <dbReference type="Proteomes" id="UP000012488"/>
    </source>
</evidence>
<reference evidence="9 10" key="1">
    <citation type="journal article" date="2012" name="Genet. Mol. Biol.">
        <title>Analysis of 16S rRNA and mxaF genes revealing insights into Methylobacterium niche-specific plant association.</title>
        <authorList>
            <person name="Dourado M.N."/>
            <person name="Andreote F.D."/>
            <person name="Dini-Andreote F."/>
            <person name="Conti R."/>
            <person name="Araujo J.M."/>
            <person name="Araujo W.L."/>
        </authorList>
    </citation>
    <scope>NUCLEOTIDE SEQUENCE [LARGE SCALE GENOMIC DNA]</scope>
    <source>
        <strain evidence="9 10">SR1.6/6</strain>
    </source>
</reference>
<dbReference type="EMBL" id="CP043538">
    <property type="protein sequence ID" value="QGY04685.1"/>
    <property type="molecule type" value="Genomic_DNA"/>
</dbReference>
<evidence type="ECO:0000259" key="8">
    <source>
        <dbReference type="Pfam" id="PF00884"/>
    </source>
</evidence>
<dbReference type="GO" id="GO:0016776">
    <property type="term" value="F:phosphotransferase activity, phosphate group as acceptor"/>
    <property type="evidence" value="ECO:0007669"/>
    <property type="project" value="TreeGrafter"/>
</dbReference>
<gene>
    <name evidence="9" type="ORF">MMSR116_24335</name>
</gene>
<dbReference type="InterPro" id="IPR040423">
    <property type="entry name" value="PEA_transferase"/>
</dbReference>
<feature type="domain" description="Sulfatase N-terminal" evidence="8">
    <location>
        <begin position="228"/>
        <end position="518"/>
    </location>
</feature>
<dbReference type="Gene3D" id="3.40.720.10">
    <property type="entry name" value="Alkaline Phosphatase, subunit A"/>
    <property type="match status" value="1"/>
</dbReference>
<keyword evidence="5 7" id="KW-1133">Transmembrane helix</keyword>
<dbReference type="KEGG" id="mmes:MMSR116_24335"/>
<dbReference type="GO" id="GO:0009244">
    <property type="term" value="P:lipopolysaccharide core region biosynthetic process"/>
    <property type="evidence" value="ECO:0007669"/>
    <property type="project" value="TreeGrafter"/>
</dbReference>
<comment type="subcellular location">
    <subcellularLocation>
        <location evidence="1">Cell membrane</location>
        <topology evidence="1">Multi-pass membrane protein</topology>
    </subcellularLocation>
</comment>
<evidence type="ECO:0000256" key="2">
    <source>
        <dbReference type="ARBA" id="ARBA00022475"/>
    </source>
</evidence>
<evidence type="ECO:0000256" key="7">
    <source>
        <dbReference type="SAM" id="Phobius"/>
    </source>
</evidence>
<dbReference type="OrthoDB" id="9786870at2"/>
<evidence type="ECO:0000256" key="1">
    <source>
        <dbReference type="ARBA" id="ARBA00004651"/>
    </source>
</evidence>
<feature type="transmembrane region" description="Helical" evidence="7">
    <location>
        <begin position="74"/>
        <end position="95"/>
    </location>
</feature>
<dbReference type="InterPro" id="IPR058130">
    <property type="entry name" value="PEA_transf_C"/>
</dbReference>
<evidence type="ECO:0000256" key="5">
    <source>
        <dbReference type="ARBA" id="ARBA00022989"/>
    </source>
</evidence>
<sequence length="545" mass="60047">MFGLVGMRRGGPLLSALLLGGTVPLAAAVLTAATGTAMAFTTLALLGIALFNLVFFTALLTAGVHFLGRTIFRILYSLLCLFLSLYLFAYTYHFLLYGQLIGDPSISALLDTNPQEALEFLNWATDWRRVLLALLAAVLAALALALTTPRSVPRPSRRIGLAAVALAGLMLPVGAWHRGISYFNPGFFLPRSVTNNLLYRAAAERMQAALEKNSVGDVTRPIERAATHILIIGESTTRRHMSLYGYERDTTPNLRRLAPELYVAEDVCSSRGQTVPALQELLTFASREDLAPLFEKPSLLQILKAAGFRTWWLSNQQLYGRWDNWSAILSGPADTRVFVNRVGWGAGVSLDEQLLAPLTMALADPAPLKFVIVHLLGAHAEYSLRYAPAFARFTNVSLPSTPRRLQGIEIDRYNAYDNAVLYTDHVVAQIIDAARETGENASVTFLSDHGEALGEVSDFHSHIDGPAPRQVYEIPFTMWISPALRNRLGAKVEDLRENLTRPYQTDSVINTLLDLYGIDHAGRVAERSLFAPALRIPVRYCDTLP</sequence>
<keyword evidence="3 9" id="KW-0808">Transferase</keyword>
<dbReference type="InterPro" id="IPR017850">
    <property type="entry name" value="Alkaline_phosphatase_core_sf"/>
</dbReference>
<keyword evidence="6 7" id="KW-0472">Membrane</keyword>
<dbReference type="InterPro" id="IPR000917">
    <property type="entry name" value="Sulfatase_N"/>
</dbReference>
<dbReference type="GO" id="GO:0005886">
    <property type="term" value="C:plasma membrane"/>
    <property type="evidence" value="ECO:0007669"/>
    <property type="project" value="UniProtKB-SubCell"/>
</dbReference>
<dbReference type="Proteomes" id="UP000012488">
    <property type="component" value="Chromosome"/>
</dbReference>
<dbReference type="PANTHER" id="PTHR30443">
    <property type="entry name" value="INNER MEMBRANE PROTEIN"/>
    <property type="match status" value="1"/>
</dbReference>
<keyword evidence="2" id="KW-1003">Cell membrane</keyword>
<evidence type="ECO:0000313" key="9">
    <source>
        <dbReference type="EMBL" id="QGY04685.1"/>
    </source>
</evidence>
<keyword evidence="4 7" id="KW-0812">Transmembrane</keyword>
<reference evidence="9 10" key="2">
    <citation type="journal article" date="2013" name="Genome Announc.">
        <title>Draft Genome Sequence of Methylobacterium mesophilicum Strain SR1.6/6, Isolated from Citrus sinensis.</title>
        <authorList>
            <person name="Marinho Almeida D."/>
            <person name="Dini-Andreote F."/>
            <person name="Camargo Neves A.A."/>
            <person name="Juca Ramos R.T."/>
            <person name="Andreote F.D."/>
            <person name="Carneiro A.R."/>
            <person name="Oliveira de Souza Lima A."/>
            <person name="Caracciolo Gomes de Sa P.H."/>
            <person name="Ribeiro Barbosa M.S."/>
            <person name="Araujo W.L."/>
            <person name="Silva A."/>
        </authorList>
    </citation>
    <scope>NUCLEOTIDE SEQUENCE [LARGE SCALE GENOMIC DNA]</scope>
    <source>
        <strain evidence="9 10">SR1.6/6</strain>
    </source>
</reference>
<dbReference type="AlphaFoldDB" id="A0A6B9FUR4"/>
<dbReference type="CDD" id="cd16017">
    <property type="entry name" value="LptA"/>
    <property type="match status" value="1"/>
</dbReference>
<protein>
    <submittedName>
        <fullName evidence="9">Phosphoethanolamine transferase</fullName>
    </submittedName>
</protein>
<name>A0A6B9FUR4_9HYPH</name>
<feature type="transmembrane region" description="Helical" evidence="7">
    <location>
        <begin position="159"/>
        <end position="177"/>
    </location>
</feature>